<dbReference type="PROSITE" id="PS00627">
    <property type="entry name" value="GHMP_KINASES_ATP"/>
    <property type="match status" value="1"/>
</dbReference>
<dbReference type="RefSeq" id="WP_119483515.1">
    <property type="nucleotide sequence ID" value="NZ_QXTG01000003.1"/>
</dbReference>
<evidence type="ECO:0000259" key="13">
    <source>
        <dbReference type="Pfam" id="PF00288"/>
    </source>
</evidence>
<feature type="binding site" evidence="11">
    <location>
        <position position="227"/>
    </location>
    <ligand>
        <name>substrate</name>
    </ligand>
</feature>
<dbReference type="GO" id="GO:0005524">
    <property type="term" value="F:ATP binding"/>
    <property type="evidence" value="ECO:0007669"/>
    <property type="project" value="UniProtKB-UniRule"/>
</dbReference>
<dbReference type="Pfam" id="PF00288">
    <property type="entry name" value="GHMP_kinases_N"/>
    <property type="match status" value="1"/>
</dbReference>
<dbReference type="NCBIfam" id="TIGR00131">
    <property type="entry name" value="gal_kin"/>
    <property type="match status" value="1"/>
</dbReference>
<dbReference type="OrthoDB" id="250531at2"/>
<keyword evidence="4 11" id="KW-0479">Metal-binding</keyword>
<keyword evidence="8 11" id="KW-0460">Magnesium</keyword>
<dbReference type="InterPro" id="IPR006206">
    <property type="entry name" value="Mevalonate/galactokinase"/>
</dbReference>
<evidence type="ECO:0000256" key="12">
    <source>
        <dbReference type="NCBIfam" id="TIGR00131"/>
    </source>
</evidence>
<evidence type="ECO:0000259" key="14">
    <source>
        <dbReference type="Pfam" id="PF08544"/>
    </source>
</evidence>
<feature type="binding site" evidence="11">
    <location>
        <position position="131"/>
    </location>
    <ligand>
        <name>Mg(2+)</name>
        <dbReference type="ChEBI" id="CHEBI:18420"/>
    </ligand>
</feature>
<proteinExistence type="inferred from homology"/>
<dbReference type="InterPro" id="IPR036554">
    <property type="entry name" value="GHMP_kinase_C_sf"/>
</dbReference>
<comment type="similarity">
    <text evidence="1 11">Belongs to the GHMP kinase family. GalK subfamily.</text>
</comment>
<feature type="binding site" evidence="11">
    <location>
        <position position="163"/>
    </location>
    <ligand>
        <name>Mg(2+)</name>
        <dbReference type="ChEBI" id="CHEBI:18420"/>
    </ligand>
</feature>
<dbReference type="EC" id="2.7.1.6" evidence="11 12"/>
<evidence type="ECO:0000256" key="9">
    <source>
        <dbReference type="ARBA" id="ARBA00023144"/>
    </source>
</evidence>
<dbReference type="PANTHER" id="PTHR10457:SF7">
    <property type="entry name" value="GALACTOKINASE-RELATED"/>
    <property type="match status" value="1"/>
</dbReference>
<dbReference type="PRINTS" id="PR00473">
    <property type="entry name" value="GALCTOKINASE"/>
</dbReference>
<dbReference type="InterPro" id="IPR014721">
    <property type="entry name" value="Ribsml_uS5_D2-typ_fold_subgr"/>
</dbReference>
<dbReference type="Pfam" id="PF08544">
    <property type="entry name" value="GHMP_kinases_C"/>
    <property type="match status" value="1"/>
</dbReference>
<dbReference type="InterPro" id="IPR019741">
    <property type="entry name" value="Galactokinase_CS"/>
</dbReference>
<feature type="active site" description="Proton acceptor" evidence="11">
    <location>
        <position position="175"/>
    </location>
</feature>
<gene>
    <name evidence="11 16" type="primary">galK</name>
    <name evidence="16" type="ORF">D1781_15980</name>
</gene>
<dbReference type="InterPro" id="IPR000705">
    <property type="entry name" value="Galactokinase"/>
</dbReference>
<keyword evidence="2 11" id="KW-0963">Cytoplasm</keyword>
<dbReference type="InterPro" id="IPR006204">
    <property type="entry name" value="GHMP_kinase_N_dom"/>
</dbReference>
<evidence type="ECO:0000256" key="2">
    <source>
        <dbReference type="ARBA" id="ARBA00022490"/>
    </source>
</evidence>
<feature type="binding site" evidence="11">
    <location>
        <begin position="125"/>
        <end position="131"/>
    </location>
    <ligand>
        <name>ATP</name>
        <dbReference type="ChEBI" id="CHEBI:30616"/>
    </ligand>
</feature>
<protein>
    <recommendedName>
        <fullName evidence="11 12">Galactokinase</fullName>
        <ecNumber evidence="11 12">2.7.1.6</ecNumber>
    </recommendedName>
    <alternativeName>
        <fullName evidence="11">Galactose kinase</fullName>
    </alternativeName>
</protein>
<keyword evidence="6 11" id="KW-0418">Kinase</keyword>
<evidence type="ECO:0000256" key="10">
    <source>
        <dbReference type="ARBA" id="ARBA00023277"/>
    </source>
</evidence>
<comment type="function">
    <text evidence="11">Catalyzes the transfer of the gamma-phosphate of ATP to D-galactose to form alpha-D-galactose-1-phosphate (Gal-1-P).</text>
</comment>
<evidence type="ECO:0000256" key="8">
    <source>
        <dbReference type="ARBA" id="ARBA00022842"/>
    </source>
</evidence>
<evidence type="ECO:0000256" key="11">
    <source>
        <dbReference type="HAMAP-Rule" id="MF_00246"/>
    </source>
</evidence>
<evidence type="ECO:0000256" key="1">
    <source>
        <dbReference type="ARBA" id="ARBA00006566"/>
    </source>
</evidence>
<evidence type="ECO:0000256" key="3">
    <source>
        <dbReference type="ARBA" id="ARBA00022679"/>
    </source>
</evidence>
<evidence type="ECO:0000259" key="15">
    <source>
        <dbReference type="Pfam" id="PF10509"/>
    </source>
</evidence>
<evidence type="ECO:0000256" key="6">
    <source>
        <dbReference type="ARBA" id="ARBA00022777"/>
    </source>
</evidence>
<evidence type="ECO:0000256" key="4">
    <source>
        <dbReference type="ARBA" id="ARBA00022723"/>
    </source>
</evidence>
<feature type="binding site" evidence="11">
    <location>
        <begin position="35"/>
        <end position="38"/>
    </location>
    <ligand>
        <name>substrate</name>
    </ligand>
</feature>
<dbReference type="InterPro" id="IPR013750">
    <property type="entry name" value="GHMP_kinase_C_dom"/>
</dbReference>
<keyword evidence="9 11" id="KW-0299">Galactose metabolism</keyword>
<dbReference type="Gene3D" id="3.30.230.10">
    <property type="match status" value="1"/>
</dbReference>
<dbReference type="Pfam" id="PF10509">
    <property type="entry name" value="GalKase_gal_bdg"/>
    <property type="match status" value="1"/>
</dbReference>
<reference evidence="17" key="1">
    <citation type="submission" date="2018-09" db="EMBL/GenBank/DDBJ databases">
        <authorList>
            <person name="Kim I."/>
        </authorList>
    </citation>
    <scope>NUCLEOTIDE SEQUENCE [LARGE SCALE GENOMIC DNA]</scope>
    <source>
        <strain evidence="17">DD4a</strain>
    </source>
</reference>
<evidence type="ECO:0000256" key="5">
    <source>
        <dbReference type="ARBA" id="ARBA00022741"/>
    </source>
</evidence>
<dbReference type="UniPathway" id="UPA00214"/>
<dbReference type="HAMAP" id="MF_00246">
    <property type="entry name" value="Galactokinase"/>
    <property type="match status" value="1"/>
</dbReference>
<organism evidence="16 17">
    <name type="scientific">Amnibacterium setariae</name>
    <dbReference type="NCBI Taxonomy" id="2306585"/>
    <lineage>
        <taxon>Bacteria</taxon>
        <taxon>Bacillati</taxon>
        <taxon>Actinomycetota</taxon>
        <taxon>Actinomycetes</taxon>
        <taxon>Micrococcales</taxon>
        <taxon>Microbacteriaceae</taxon>
        <taxon>Amnibacterium</taxon>
    </lineage>
</organism>
<comment type="catalytic activity">
    <reaction evidence="11">
        <text>alpha-D-galactose + ATP = alpha-D-galactose 1-phosphate + ADP + H(+)</text>
        <dbReference type="Rhea" id="RHEA:13553"/>
        <dbReference type="ChEBI" id="CHEBI:15378"/>
        <dbReference type="ChEBI" id="CHEBI:28061"/>
        <dbReference type="ChEBI" id="CHEBI:30616"/>
        <dbReference type="ChEBI" id="CHEBI:58336"/>
        <dbReference type="ChEBI" id="CHEBI:456216"/>
        <dbReference type="EC" id="2.7.1.6"/>
    </reaction>
</comment>
<comment type="subcellular location">
    <subcellularLocation>
        <location evidence="11">Cytoplasm</location>
    </subcellularLocation>
</comment>
<accession>A0A3A1TZJ0</accession>
<dbReference type="SUPFAM" id="SSF54211">
    <property type="entry name" value="Ribosomal protein S5 domain 2-like"/>
    <property type="match status" value="1"/>
</dbReference>
<comment type="caution">
    <text evidence="16">The sequence shown here is derived from an EMBL/GenBank/DDBJ whole genome shotgun (WGS) entry which is preliminary data.</text>
</comment>
<feature type="binding site" evidence="11">
    <location>
        <position position="69"/>
    </location>
    <ligand>
        <name>ATP</name>
        <dbReference type="ChEBI" id="CHEBI:30616"/>
    </ligand>
</feature>
<dbReference type="PROSITE" id="PS00106">
    <property type="entry name" value="GALACTOKINASE"/>
    <property type="match status" value="1"/>
</dbReference>
<dbReference type="SUPFAM" id="SSF55060">
    <property type="entry name" value="GHMP Kinase, C-terminal domain"/>
    <property type="match status" value="1"/>
</dbReference>
<name>A0A3A1TZJ0_9MICO</name>
<feature type="site" description="Transition state stabilizer" evidence="11">
    <location>
        <position position="29"/>
    </location>
</feature>
<dbReference type="PRINTS" id="PR00959">
    <property type="entry name" value="MEVGALKINASE"/>
</dbReference>
<comment type="pathway">
    <text evidence="11">Carbohydrate metabolism; galactose metabolism.</text>
</comment>
<dbReference type="GO" id="GO:0006012">
    <property type="term" value="P:galactose metabolic process"/>
    <property type="evidence" value="ECO:0007669"/>
    <property type="project" value="UniProtKB-UniRule"/>
</dbReference>
<dbReference type="InterPro" id="IPR006203">
    <property type="entry name" value="GHMP_knse_ATP-bd_CS"/>
</dbReference>
<dbReference type="InterPro" id="IPR019539">
    <property type="entry name" value="GalKase_N"/>
</dbReference>
<dbReference type="PANTHER" id="PTHR10457">
    <property type="entry name" value="MEVALONATE KINASE/GALACTOKINASE"/>
    <property type="match status" value="1"/>
</dbReference>
<evidence type="ECO:0000313" key="17">
    <source>
        <dbReference type="Proteomes" id="UP000265742"/>
    </source>
</evidence>
<evidence type="ECO:0000256" key="7">
    <source>
        <dbReference type="ARBA" id="ARBA00022840"/>
    </source>
</evidence>
<keyword evidence="3 11" id="KW-0808">Transferase</keyword>
<sequence length="384" mass="40315">MTAGTEGAGGLFRTTFAAEPAGFWRAPGRVNLIGEHTDYNDGFVLPFAIDRATTIALAPRDDGRIRLVSTFGGALVESDLDAVDRRDFGGWSAYPLGVAWAIGERHPGAARRGFDVAVDSDVPVGAGLSSSAAIEMAVAVALDDVWGIGLDRAELARIGQRAENIAVGAPTGIMDQSASVFGERDAAVFLDCRSLAVEQVPLGFDAAGLVLLVVDTKVEHQHATGGYRDRREACERGAEAMGVPALRDLTVDDLPRARALLDDVTYRRVKHVVTEDARVLESVAALKAGDLVRFGELMDASHASMRDDFEISVPQLDAVVEAAQAAGALGARMTGGGFGGCAIALLPADEADALAADVVQVFADRGWHEPVPFTVLPSEGARAL</sequence>
<dbReference type="GO" id="GO:0005829">
    <property type="term" value="C:cytosol"/>
    <property type="evidence" value="ECO:0007669"/>
    <property type="project" value="TreeGrafter"/>
</dbReference>
<keyword evidence="17" id="KW-1185">Reference proteome</keyword>
<feature type="domain" description="Galactokinase N-terminal" evidence="15">
    <location>
        <begin position="11"/>
        <end position="59"/>
    </location>
</feature>
<dbReference type="EMBL" id="QXTG01000003">
    <property type="protein sequence ID" value="RIX26440.1"/>
    <property type="molecule type" value="Genomic_DNA"/>
</dbReference>
<dbReference type="FunFam" id="3.30.70.890:FF:000001">
    <property type="entry name" value="Galactokinase"/>
    <property type="match status" value="1"/>
</dbReference>
<keyword evidence="10 11" id="KW-0119">Carbohydrate metabolism</keyword>
<keyword evidence="5 11" id="KW-0547">Nucleotide-binding</keyword>
<dbReference type="Gene3D" id="3.30.70.890">
    <property type="entry name" value="GHMP kinase, C-terminal domain"/>
    <property type="match status" value="1"/>
</dbReference>
<dbReference type="GO" id="GO:0000287">
    <property type="term" value="F:magnesium ion binding"/>
    <property type="evidence" value="ECO:0007669"/>
    <property type="project" value="UniProtKB-UniRule"/>
</dbReference>
<dbReference type="Proteomes" id="UP000265742">
    <property type="component" value="Unassembled WGS sequence"/>
</dbReference>
<dbReference type="FunFam" id="3.30.230.10:FF:000017">
    <property type="entry name" value="Galactokinase"/>
    <property type="match status" value="1"/>
</dbReference>
<dbReference type="AlphaFoldDB" id="A0A3A1TZJ0"/>
<dbReference type="InterPro" id="IPR022963">
    <property type="entry name" value="Galactokinase_bac"/>
</dbReference>
<keyword evidence="7 11" id="KW-0067">ATP-binding</keyword>
<evidence type="ECO:0000313" key="16">
    <source>
        <dbReference type="EMBL" id="RIX26440.1"/>
    </source>
</evidence>
<feature type="domain" description="GHMP kinase N-terminal" evidence="13">
    <location>
        <begin position="94"/>
        <end position="182"/>
    </location>
</feature>
<dbReference type="PIRSF" id="PIRSF000530">
    <property type="entry name" value="Galactokinase"/>
    <property type="match status" value="1"/>
</dbReference>
<dbReference type="GO" id="GO:0004335">
    <property type="term" value="F:galactokinase activity"/>
    <property type="evidence" value="ECO:0007669"/>
    <property type="project" value="UniProtKB-UniRule"/>
</dbReference>
<feature type="domain" description="GHMP kinase C-terminal" evidence="14">
    <location>
        <begin position="283"/>
        <end position="362"/>
    </location>
</feature>
<dbReference type="InterPro" id="IPR020568">
    <property type="entry name" value="Ribosomal_Su5_D2-typ_SF"/>
</dbReference>